<evidence type="ECO:0000313" key="1">
    <source>
        <dbReference type="EnsemblPlants" id="OGLUM08G12580.1"/>
    </source>
</evidence>
<accession>A0A0E0AUD1</accession>
<dbReference type="Gramene" id="OGLUM08G12580.1">
    <property type="protein sequence ID" value="OGLUM08G12580.1"/>
    <property type="gene ID" value="OGLUM08G12580"/>
</dbReference>
<dbReference type="EnsemblPlants" id="OGLUM08G12580.1">
    <property type="protein sequence ID" value="OGLUM08G12580.1"/>
    <property type="gene ID" value="OGLUM08G12580"/>
</dbReference>
<proteinExistence type="predicted"/>
<organism evidence="1">
    <name type="scientific">Oryza glumipatula</name>
    <dbReference type="NCBI Taxonomy" id="40148"/>
    <lineage>
        <taxon>Eukaryota</taxon>
        <taxon>Viridiplantae</taxon>
        <taxon>Streptophyta</taxon>
        <taxon>Embryophyta</taxon>
        <taxon>Tracheophyta</taxon>
        <taxon>Spermatophyta</taxon>
        <taxon>Magnoliopsida</taxon>
        <taxon>Liliopsida</taxon>
        <taxon>Poales</taxon>
        <taxon>Poaceae</taxon>
        <taxon>BOP clade</taxon>
        <taxon>Oryzoideae</taxon>
        <taxon>Oryzeae</taxon>
        <taxon>Oryzinae</taxon>
        <taxon>Oryza</taxon>
    </lineage>
</organism>
<dbReference type="HOGENOM" id="CLU_167859_0_0_1"/>
<sequence>MCFQDFDGKKIGTPLSTGDHFNESLAWRTVCDIPPEAGLRLLGGIAVSSCRASACNLKRNHTYFMMKNFRENDGDLCRP</sequence>
<reference evidence="1" key="2">
    <citation type="submission" date="2018-05" db="EMBL/GenBank/DDBJ databases">
        <title>OgluRS3 (Oryza glumaepatula Reference Sequence Version 3).</title>
        <authorList>
            <person name="Zhang J."/>
            <person name="Kudrna D."/>
            <person name="Lee S."/>
            <person name="Talag J."/>
            <person name="Welchert J."/>
            <person name="Wing R.A."/>
        </authorList>
    </citation>
    <scope>NUCLEOTIDE SEQUENCE [LARGE SCALE GENOMIC DNA]</scope>
</reference>
<dbReference type="Proteomes" id="UP000026961">
    <property type="component" value="Chromosome 8"/>
</dbReference>
<name>A0A0E0AUD1_9ORYZ</name>
<dbReference type="AlphaFoldDB" id="A0A0E0AUD1"/>
<protein>
    <recommendedName>
        <fullName evidence="3">DUF295 domain-containing protein</fullName>
    </recommendedName>
</protein>
<evidence type="ECO:0000313" key="2">
    <source>
        <dbReference type="Proteomes" id="UP000026961"/>
    </source>
</evidence>
<keyword evidence="2" id="KW-1185">Reference proteome</keyword>
<evidence type="ECO:0008006" key="3">
    <source>
        <dbReference type="Google" id="ProtNLM"/>
    </source>
</evidence>
<reference evidence="1" key="1">
    <citation type="submission" date="2015-04" db="UniProtKB">
        <authorList>
            <consortium name="EnsemblPlants"/>
        </authorList>
    </citation>
    <scope>IDENTIFICATION</scope>
</reference>